<dbReference type="Proteomes" id="UP000317522">
    <property type="component" value="Segment"/>
</dbReference>
<proteinExistence type="predicted"/>
<protein>
    <submittedName>
        <fullName evidence="2">Uncharacterized protein</fullName>
    </submittedName>
</protein>
<accession>A0A2Z5UZE8</accession>
<keyword evidence="1" id="KW-0472">Membrane</keyword>
<organism evidence="2">
    <name type="scientific">Heliothis virescens ascovirus 3j</name>
    <dbReference type="NCBI Taxonomy" id="1561067"/>
    <lineage>
        <taxon>Viruses</taxon>
        <taxon>Varidnaviria</taxon>
        <taxon>Bamfordvirae</taxon>
        <taxon>Nucleocytoviricota</taxon>
        <taxon>Megaviricetes</taxon>
        <taxon>Pimascovirales</taxon>
        <taxon>Pimascovirales incertae sedis</taxon>
        <taxon>Ascoviridae</taxon>
        <taxon>Ascovirus</taxon>
    </lineage>
</organism>
<sequence>MIMIKRILDMDFLKTFKTELINVGIFMLLSTTTVTDYISKGVKLVYKDYDTGKDESHYMLYTKAAILLGASLVLNKVMVS</sequence>
<reference evidence="2" key="1">
    <citation type="submission" date="2017-10" db="EMBL/GenBank/DDBJ databases">
        <title>Ascovirus isolated from Spodoptera litura (Noctuidae: Lepidoptera) transmitted by generalist endoparasitoid Meteorus pulchricornis (Braconidae: Hymenoptera).</title>
        <authorList>
            <person name="Arai E."/>
            <person name="Ishii K."/>
            <person name="Ishii H."/>
            <person name="Kunimi Y."/>
            <person name="Inoue M.N."/>
            <person name="Makiyama N."/>
            <person name="Sagawa S."/>
            <person name="Nakai M."/>
        </authorList>
    </citation>
    <scope>NUCLEOTIDE SEQUENCE [LARGE SCALE GENOMIC DNA]</scope>
    <source>
        <strain evidence="2">ENT01</strain>
    </source>
</reference>
<dbReference type="EMBL" id="LC332918">
    <property type="protein sequence ID" value="BBB16543.1"/>
    <property type="molecule type" value="Genomic_DNA"/>
</dbReference>
<evidence type="ECO:0000313" key="2">
    <source>
        <dbReference type="EMBL" id="BBB16543.1"/>
    </source>
</evidence>
<keyword evidence="1" id="KW-1133">Transmembrane helix</keyword>
<feature type="transmembrane region" description="Helical" evidence="1">
    <location>
        <begin position="20"/>
        <end position="38"/>
    </location>
</feature>
<evidence type="ECO:0000256" key="1">
    <source>
        <dbReference type="SAM" id="Phobius"/>
    </source>
</evidence>
<name>A0A2Z5UZE8_9VIRU</name>
<keyword evidence="1" id="KW-0812">Transmembrane</keyword>
<feature type="transmembrane region" description="Helical" evidence="1">
    <location>
        <begin position="58"/>
        <end position="79"/>
    </location>
</feature>